<accession>A0A195BHH3</accession>
<keyword evidence="1 6" id="KW-0378">Hydrolase</keyword>
<evidence type="ECO:0000256" key="4">
    <source>
        <dbReference type="ARBA" id="ARBA00035393"/>
    </source>
</evidence>
<gene>
    <name evidence="7" type="ORF">ALC53_06017</name>
</gene>
<evidence type="ECO:0000256" key="6">
    <source>
        <dbReference type="RuleBase" id="RU365002"/>
    </source>
</evidence>
<dbReference type="AlphaFoldDB" id="A0A195BHH3"/>
<dbReference type="EMBL" id="KQ976488">
    <property type="protein sequence ID" value="KYM83616.1"/>
    <property type="molecule type" value="Genomic_DNA"/>
</dbReference>
<dbReference type="EC" id="3.2.2.-" evidence="6"/>
<organism evidence="7 8">
    <name type="scientific">Atta colombica</name>
    <dbReference type="NCBI Taxonomy" id="520822"/>
    <lineage>
        <taxon>Eukaryota</taxon>
        <taxon>Metazoa</taxon>
        <taxon>Ecdysozoa</taxon>
        <taxon>Arthropoda</taxon>
        <taxon>Hexapoda</taxon>
        <taxon>Insecta</taxon>
        <taxon>Pterygota</taxon>
        <taxon>Neoptera</taxon>
        <taxon>Endopterygota</taxon>
        <taxon>Hymenoptera</taxon>
        <taxon>Apocrita</taxon>
        <taxon>Aculeata</taxon>
        <taxon>Formicoidea</taxon>
        <taxon>Formicidae</taxon>
        <taxon>Myrmicinae</taxon>
        <taxon>Atta</taxon>
    </lineage>
</organism>
<dbReference type="Pfam" id="PF10343">
    <property type="entry name" value="Q_salvage"/>
    <property type="match status" value="2"/>
</dbReference>
<dbReference type="InterPro" id="IPR019438">
    <property type="entry name" value="Q_salvage"/>
</dbReference>
<dbReference type="GO" id="GO:0006400">
    <property type="term" value="P:tRNA modification"/>
    <property type="evidence" value="ECO:0007669"/>
    <property type="project" value="TreeGrafter"/>
</dbReference>
<dbReference type="PANTHER" id="PTHR21314">
    <property type="entry name" value="QUEUOSINE 5'-PHOSPHATE N-GLYCOSYLASE_HYDROLASE-RELATED"/>
    <property type="match status" value="1"/>
</dbReference>
<evidence type="ECO:0000256" key="5">
    <source>
        <dbReference type="ARBA" id="ARBA00048204"/>
    </source>
</evidence>
<evidence type="ECO:0000256" key="1">
    <source>
        <dbReference type="ARBA" id="ARBA00022801"/>
    </source>
</evidence>
<comment type="function">
    <text evidence="6">Catalyzes the hydrolysis of queuosine 5'-phosphate, releasing the nucleobase queuine (q). Is required for salvage of queuine from exogenous queuosine (Q) that is imported and then converted to queuosine 5'-phosphate intracellularly.</text>
</comment>
<protein>
    <recommendedName>
        <fullName evidence="3 6">Queuosine 5'-phosphate N-glycosylase/hydrolase</fullName>
        <ecNumber evidence="6">3.2.2.-</ecNumber>
    </recommendedName>
    <alternativeName>
        <fullName evidence="4 6">Queuosine-nucleotide N-glycosylase/hydrolase</fullName>
    </alternativeName>
</protein>
<proteinExistence type="inferred from homology"/>
<comment type="catalytic activity">
    <reaction evidence="5 6">
        <text>queuosine 5'-phosphate + H2O = queuine + D-ribose 5-phosphate</text>
        <dbReference type="Rhea" id="RHEA:75387"/>
        <dbReference type="ChEBI" id="CHEBI:15377"/>
        <dbReference type="ChEBI" id="CHEBI:17433"/>
        <dbReference type="ChEBI" id="CHEBI:78346"/>
        <dbReference type="ChEBI" id="CHEBI:194371"/>
    </reaction>
    <physiologicalReaction direction="left-to-right" evidence="5 6">
        <dbReference type="Rhea" id="RHEA:75388"/>
    </physiologicalReaction>
</comment>
<reference evidence="7 8" key="1">
    <citation type="submission" date="2015-09" db="EMBL/GenBank/DDBJ databases">
        <title>Atta colombica WGS genome.</title>
        <authorList>
            <person name="Nygaard S."/>
            <person name="Hu H."/>
            <person name="Boomsma J."/>
            <person name="Zhang G."/>
        </authorList>
    </citation>
    <scope>NUCLEOTIDE SEQUENCE [LARGE SCALE GENOMIC DNA]</scope>
    <source>
        <strain evidence="7">Treedump-2</strain>
        <tissue evidence="7">Whole body</tissue>
    </source>
</reference>
<dbReference type="PANTHER" id="PTHR21314:SF0">
    <property type="entry name" value="QUEUOSINE 5'-PHOSPHATE N-GLYCOSYLASE_HYDROLASE"/>
    <property type="match status" value="1"/>
</dbReference>
<name>A0A195BHH3_9HYME</name>
<keyword evidence="8" id="KW-1185">Reference proteome</keyword>
<dbReference type="GO" id="GO:0016787">
    <property type="term" value="F:hydrolase activity"/>
    <property type="evidence" value="ECO:0007669"/>
    <property type="project" value="UniProtKB-KW"/>
</dbReference>
<dbReference type="Proteomes" id="UP000078540">
    <property type="component" value="Unassembled WGS sequence"/>
</dbReference>
<evidence type="ECO:0000256" key="3">
    <source>
        <dbReference type="ARBA" id="ARBA00035306"/>
    </source>
</evidence>
<evidence type="ECO:0000256" key="2">
    <source>
        <dbReference type="ARBA" id="ARBA00035119"/>
    </source>
</evidence>
<sequence>MVASIFPTILCSIEETVVKKTSLDVIIDKHGVKKLAEEVVEFMLSDDKYTSCTFIRQFPKLYPSFFDIRAGDWLFLLHTLNFSLWIPNSTKQWTVNNYTGFWALCAAIKRAIDDNKLIWDPNYYMTITSTEMKYIFRGDDEIILPYLEERRIILHHVGKTLKKKYGVRLYTKAKLLISDLQTYFPISSKNSIKTSTLLKDYRAVQVLLHFGAIRYTESFQLLLRNGIMLRHGDIEELQIRCCLIYAVQMVCDKVWKMCAEYKRHMTVQNIRMSYISTIVDNFIFHYQIKNSDHLMETVPFHCVRTTMY</sequence>
<comment type="similarity">
    <text evidence="2 6">Belongs to the QNG1 protein family.</text>
</comment>
<evidence type="ECO:0000313" key="8">
    <source>
        <dbReference type="Proteomes" id="UP000078540"/>
    </source>
</evidence>
<evidence type="ECO:0000313" key="7">
    <source>
        <dbReference type="EMBL" id="KYM83616.1"/>
    </source>
</evidence>